<dbReference type="OrthoDB" id="27624at2157"/>
<dbReference type="KEGG" id="ttn:TTX_0595"/>
<dbReference type="GeneID" id="11263594"/>
<keyword evidence="2" id="KW-1185">Reference proteome</keyword>
<proteinExistence type="predicted"/>
<evidence type="ECO:0000313" key="2">
    <source>
        <dbReference type="Proteomes" id="UP000002654"/>
    </source>
</evidence>
<organism evidence="1 2">
    <name type="scientific">Thermoproteus tenax (strain ATCC 35583 / DSM 2078 / JCM 9277 / NBRC 100435 / Kra 1)</name>
    <dbReference type="NCBI Taxonomy" id="768679"/>
    <lineage>
        <taxon>Archaea</taxon>
        <taxon>Thermoproteota</taxon>
        <taxon>Thermoprotei</taxon>
        <taxon>Thermoproteales</taxon>
        <taxon>Thermoproteaceae</taxon>
        <taxon>Thermoproteus</taxon>
    </lineage>
</organism>
<dbReference type="EMBL" id="FN869859">
    <property type="protein sequence ID" value="CCC81258.1"/>
    <property type="molecule type" value="Genomic_DNA"/>
</dbReference>
<sequence length="156" mass="17535">MASTSSRGSEVLLSVVSSPFVKSVSIFAGDKAFLTQYYKETKSVYSAVVEKGRETRIDDEELLRASRILVRLMAMVGKAVKSRYYSFTGTLVLGDELVFRPYVSPTSTARVRIRGHDILVDAGEALRKKIKTKTDIEAAVRRILELLRDETRLDDR</sequence>
<reference evidence="1 2" key="1">
    <citation type="journal article" date="2011" name="PLoS ONE">
        <title>The complete genome sequence of Thermoproteus tenax: a physiologically versatile member of the Crenarchaeota.</title>
        <authorList>
            <person name="Siebers B."/>
            <person name="Zaparty M."/>
            <person name="Raddatz G."/>
            <person name="Tjaden B."/>
            <person name="Albers S.V."/>
            <person name="Bell S.D."/>
            <person name="Blombach F."/>
            <person name="Kletzin A."/>
            <person name="Kyrpides N."/>
            <person name="Lanz C."/>
            <person name="Plagens A."/>
            <person name="Rampp M."/>
            <person name="Rosinus A."/>
            <person name="von Jan M."/>
            <person name="Makarova K.S."/>
            <person name="Klenk H.P."/>
            <person name="Schuster S.C."/>
            <person name="Hensel R."/>
        </authorList>
    </citation>
    <scope>NUCLEOTIDE SEQUENCE [LARGE SCALE GENOMIC DNA]</scope>
    <source>
        <strain evidence="2">ATCC 35583 / DSM 2078 / JCM 9277 / NBRC 100435 / Kra 1</strain>
    </source>
</reference>
<dbReference type="PaxDb" id="768679-TTX_0595"/>
<accession>G4RNW4</accession>
<dbReference type="eggNOG" id="arCOG05699">
    <property type="taxonomic scope" value="Archaea"/>
</dbReference>
<dbReference type="Proteomes" id="UP000002654">
    <property type="component" value="Chromosome"/>
</dbReference>
<dbReference type="RefSeq" id="WP_014126515.1">
    <property type="nucleotide sequence ID" value="NC_016070.1"/>
</dbReference>
<dbReference type="AlphaFoldDB" id="G4RNW4"/>
<evidence type="ECO:0000313" key="1">
    <source>
        <dbReference type="EMBL" id="CCC81258.1"/>
    </source>
</evidence>
<dbReference type="HOGENOM" id="CLU_1821093_0_0_2"/>
<name>G4RNW4_THETK</name>
<protein>
    <submittedName>
        <fullName evidence="1">Uncharacterized protein</fullName>
    </submittedName>
</protein>
<gene>
    <name evidence="1" type="ordered locus">TTX_0595</name>
</gene>
<dbReference type="STRING" id="768679.TTX_0595"/>
<dbReference type="PATRIC" id="fig|768679.9.peg.609"/>